<feature type="domain" description="FAD dependent oxidoreductase" evidence="2">
    <location>
        <begin position="30"/>
        <end position="378"/>
    </location>
</feature>
<dbReference type="PANTHER" id="PTHR13847:SF275">
    <property type="entry name" value="GAMMA-GLUTAMYLPUTRESCINE OXIDOREDUCTASE"/>
    <property type="match status" value="1"/>
</dbReference>
<dbReference type="GO" id="GO:0016491">
    <property type="term" value="F:oxidoreductase activity"/>
    <property type="evidence" value="ECO:0007669"/>
    <property type="project" value="UniProtKB-KW"/>
</dbReference>
<accession>A0A1C3JVI6</accession>
<sequence length="423" mass="46262">MLMQPCDSLWRASAPTAPELPMLDQELTVDVAIVGGGFTGLSAALHLAKLGISVALVEAEEIGFGGSGRNVGLANAGLWLEPDELDRQLGAEAGRTLYDALAVAPSYVYGLIEEYGIECEATRHGTLHCGVGKSGLTQLQRRCEQMQRRGAPVELLSAAEAQERIGSEKFNAALFDPRAGTIQPLAYARGLARAALKEGAQLFDHSPVENIVPEGDLWSVKTAQGHLKAERVILATNAYGEYGMKDQARKFVPIFYSQLATKPLSDQQLSKVLPNKEGCWDTCTVMSSFRMDQQGRLVFGGMGGESHYHASWASQRVKELWPILNKVEWEFAWTGKIAYSEDHLPHCQQLQRGLFSIAGYSGRGIGPGTVVGKELAEWFAGQRDSLSVPMTTLRDIPLREVKRMFYEVGAHGYHYGQSAHVLK</sequence>
<gene>
    <name evidence="3" type="primary">puuB_4</name>
    <name evidence="3" type="ORF">MGA5115_03385</name>
    <name evidence="4" type="ORF">MGA5116_01499</name>
</gene>
<evidence type="ECO:0000313" key="4">
    <source>
        <dbReference type="EMBL" id="SBT20912.1"/>
    </source>
</evidence>
<dbReference type="Gene3D" id="3.50.50.60">
    <property type="entry name" value="FAD/NAD(P)-binding domain"/>
    <property type="match status" value="1"/>
</dbReference>
<dbReference type="SUPFAM" id="SSF51905">
    <property type="entry name" value="FAD/NAD(P)-binding domain"/>
    <property type="match status" value="1"/>
</dbReference>
<name>A0A1C3JVI6_9GAMM</name>
<evidence type="ECO:0000259" key="2">
    <source>
        <dbReference type="Pfam" id="PF01266"/>
    </source>
</evidence>
<dbReference type="Proteomes" id="UP000092840">
    <property type="component" value="Unassembled WGS sequence"/>
</dbReference>
<reference evidence="4 5" key="2">
    <citation type="submission" date="2016-06" db="EMBL/GenBank/DDBJ databases">
        <authorList>
            <person name="Rodrigo-Torres L."/>
            <person name="Arahal D.R."/>
        </authorList>
    </citation>
    <scope>NUCLEOTIDE SEQUENCE [LARGE SCALE GENOMIC DNA]</scope>
    <source>
        <strain evidence="4 5">CECT 5116</strain>
    </source>
</reference>
<dbReference type="EMBL" id="FLRA01000031">
    <property type="protein sequence ID" value="SBT19223.1"/>
    <property type="molecule type" value="Genomic_DNA"/>
</dbReference>
<evidence type="ECO:0000313" key="5">
    <source>
        <dbReference type="Proteomes" id="UP000092840"/>
    </source>
</evidence>
<proteinExistence type="predicted"/>
<keyword evidence="1 3" id="KW-0560">Oxidoreductase</keyword>
<protein>
    <submittedName>
        <fullName evidence="3">Gamma-glutamylputrescine oxidoreductase</fullName>
        <ecNumber evidence="3">1.4.3.-</ecNumber>
    </submittedName>
</protein>
<dbReference type="RefSeq" id="WP_067038466.1">
    <property type="nucleotide sequence ID" value="NZ_FLRA01000031.1"/>
</dbReference>
<dbReference type="GO" id="GO:0005737">
    <property type="term" value="C:cytoplasm"/>
    <property type="evidence" value="ECO:0007669"/>
    <property type="project" value="TreeGrafter"/>
</dbReference>
<reference evidence="3 6" key="1">
    <citation type="submission" date="2016-06" db="EMBL/GenBank/DDBJ databases">
        <authorList>
            <person name="Kjaerup R.B."/>
            <person name="Dalgaard T.S."/>
            <person name="Juul-Madsen H.R."/>
        </authorList>
    </citation>
    <scope>NUCLEOTIDE SEQUENCE [LARGE SCALE GENOMIC DNA]</scope>
    <source>
        <strain evidence="3 6">CECT 5115</strain>
    </source>
</reference>
<dbReference type="PANTHER" id="PTHR13847">
    <property type="entry name" value="SARCOSINE DEHYDROGENASE-RELATED"/>
    <property type="match status" value="1"/>
</dbReference>
<dbReference type="Gene3D" id="3.30.9.10">
    <property type="entry name" value="D-Amino Acid Oxidase, subunit A, domain 2"/>
    <property type="match status" value="1"/>
</dbReference>
<dbReference type="Pfam" id="PF01266">
    <property type="entry name" value="DAO"/>
    <property type="match status" value="1"/>
</dbReference>
<evidence type="ECO:0000256" key="1">
    <source>
        <dbReference type="ARBA" id="ARBA00023002"/>
    </source>
</evidence>
<dbReference type="EMBL" id="FLRB01000010">
    <property type="protein sequence ID" value="SBT20912.1"/>
    <property type="molecule type" value="Genomic_DNA"/>
</dbReference>
<dbReference type="InterPro" id="IPR036188">
    <property type="entry name" value="FAD/NAD-bd_sf"/>
</dbReference>
<dbReference type="EC" id="1.4.3.-" evidence="3"/>
<organism evidence="3 6">
    <name type="scientific">Marinomonas gallaica</name>
    <dbReference type="NCBI Taxonomy" id="1806667"/>
    <lineage>
        <taxon>Bacteria</taxon>
        <taxon>Pseudomonadati</taxon>
        <taxon>Pseudomonadota</taxon>
        <taxon>Gammaproteobacteria</taxon>
        <taxon>Oceanospirillales</taxon>
        <taxon>Oceanospirillaceae</taxon>
        <taxon>Marinomonas</taxon>
    </lineage>
</organism>
<evidence type="ECO:0000313" key="3">
    <source>
        <dbReference type="EMBL" id="SBT19223.1"/>
    </source>
</evidence>
<keyword evidence="5" id="KW-1185">Reference proteome</keyword>
<dbReference type="Proteomes" id="UP000092871">
    <property type="component" value="Unassembled WGS sequence"/>
</dbReference>
<dbReference type="InterPro" id="IPR006076">
    <property type="entry name" value="FAD-dep_OxRdtase"/>
</dbReference>
<dbReference type="PRINTS" id="PR00420">
    <property type="entry name" value="RNGMNOXGNASE"/>
</dbReference>
<dbReference type="OrthoDB" id="311718at2"/>
<dbReference type="AlphaFoldDB" id="A0A1C3JVI6"/>
<evidence type="ECO:0000313" key="6">
    <source>
        <dbReference type="Proteomes" id="UP000092871"/>
    </source>
</evidence>